<gene>
    <name evidence="1" type="ORF">GA0070624_5285</name>
</gene>
<sequence>MPCRSRPPLLVNLTLGVPLDDRLLALDACAVLPTEGHTWQELSYWRTYTGRADLATTVMASLEHDASDAGGPLRQRRPACDLHAEQAVSWRS</sequence>
<organism evidence="1 2">
    <name type="scientific">Micromonospora rhizosphaerae</name>
    <dbReference type="NCBI Taxonomy" id="568872"/>
    <lineage>
        <taxon>Bacteria</taxon>
        <taxon>Bacillati</taxon>
        <taxon>Actinomycetota</taxon>
        <taxon>Actinomycetes</taxon>
        <taxon>Micromonosporales</taxon>
        <taxon>Micromonosporaceae</taxon>
        <taxon>Micromonospora</taxon>
    </lineage>
</organism>
<dbReference type="Proteomes" id="UP000199413">
    <property type="component" value="Unassembled WGS sequence"/>
</dbReference>
<reference evidence="2" key="1">
    <citation type="submission" date="2016-06" db="EMBL/GenBank/DDBJ databases">
        <authorList>
            <person name="Varghese N."/>
            <person name="Submissions Spin"/>
        </authorList>
    </citation>
    <scope>NUCLEOTIDE SEQUENCE [LARGE SCALE GENOMIC DNA]</scope>
    <source>
        <strain evidence="2">DSM 45431</strain>
    </source>
</reference>
<keyword evidence="2" id="KW-1185">Reference proteome</keyword>
<accession>A0A1C6T139</accession>
<proteinExistence type="predicted"/>
<evidence type="ECO:0000313" key="1">
    <source>
        <dbReference type="EMBL" id="SCL35530.1"/>
    </source>
</evidence>
<dbReference type="AlphaFoldDB" id="A0A1C6T139"/>
<protein>
    <submittedName>
        <fullName evidence="1">Uncharacterized protein</fullName>
    </submittedName>
</protein>
<name>A0A1C6T139_9ACTN</name>
<evidence type="ECO:0000313" key="2">
    <source>
        <dbReference type="Proteomes" id="UP000199413"/>
    </source>
</evidence>
<dbReference type="STRING" id="568872.GA0070624_5285"/>
<dbReference type="EMBL" id="FMHV01000002">
    <property type="protein sequence ID" value="SCL35530.1"/>
    <property type="molecule type" value="Genomic_DNA"/>
</dbReference>